<feature type="non-terminal residue" evidence="10">
    <location>
        <position position="1"/>
    </location>
</feature>
<dbReference type="GO" id="GO:0007059">
    <property type="term" value="P:chromosome segregation"/>
    <property type="evidence" value="ECO:0007669"/>
    <property type="project" value="TreeGrafter"/>
</dbReference>
<feature type="region of interest" description="Disordered" evidence="8">
    <location>
        <begin position="190"/>
        <end position="297"/>
    </location>
</feature>
<feature type="compositionally biased region" description="Polar residues" evidence="8">
    <location>
        <begin position="251"/>
        <end position="260"/>
    </location>
</feature>
<keyword evidence="6" id="KW-0206">Cytoskeleton</keyword>
<gene>
    <name evidence="10" type="ORF">K470DRAFT_193772</name>
</gene>
<keyword evidence="11" id="KW-1185">Reference proteome</keyword>
<dbReference type="OrthoDB" id="5877028at2759"/>
<comment type="similarity">
    <text evidence="2">Belongs to the nudE family.</text>
</comment>
<dbReference type="PANTHER" id="PTHR10921">
    <property type="entry name" value="NUCLEAR DISTRIBUTION PROTEIN NUDE HOMOLOG 1"/>
    <property type="match status" value="1"/>
</dbReference>
<feature type="compositionally biased region" description="Polar residues" evidence="8">
    <location>
        <begin position="278"/>
        <end position="287"/>
    </location>
</feature>
<evidence type="ECO:0000256" key="7">
    <source>
        <dbReference type="SAM" id="Coils"/>
    </source>
</evidence>
<sequence length="367" mass="41066">EDLDYYKRQYEQLEADLAEFQASSKELEEQLERDVEAAEKKERRLKQQVETLTFEVEEWKGKYQKSKAEANQALNALQKEVTELREARRAVEMRLRDTEVANDDYERQARHTESSLEDLESKCNVAIERSVLLDGELKLSERDREALRIDNQRLRDELGDLRVENDITLDKLRLANRTVERLRSRNITQLSVNLRPRSPASEMSGLTSPTASTPPPKSDSMSEAPTPPSPPLSDVAPAAAKTPSQPRPATLTRSVVQTTPRPAAFHGQRVTRRPPNPSASHCSTFSGPSVAEDGLPRSDSLYQIKQLRGRMQRIEERLQSARSKLPASRTPVTSPVAVSRADSIVPSSVTVRSKPSLSSTKSSVTGS</sequence>
<dbReference type="GO" id="GO:0008017">
    <property type="term" value="F:microtubule binding"/>
    <property type="evidence" value="ECO:0007669"/>
    <property type="project" value="InterPro"/>
</dbReference>
<keyword evidence="5 7" id="KW-0175">Coiled coil</keyword>
<evidence type="ECO:0000256" key="5">
    <source>
        <dbReference type="ARBA" id="ARBA00023054"/>
    </source>
</evidence>
<organism evidence="10 11">
    <name type="scientific">Piedraia hortae CBS 480.64</name>
    <dbReference type="NCBI Taxonomy" id="1314780"/>
    <lineage>
        <taxon>Eukaryota</taxon>
        <taxon>Fungi</taxon>
        <taxon>Dikarya</taxon>
        <taxon>Ascomycota</taxon>
        <taxon>Pezizomycotina</taxon>
        <taxon>Dothideomycetes</taxon>
        <taxon>Dothideomycetidae</taxon>
        <taxon>Capnodiales</taxon>
        <taxon>Piedraiaceae</taxon>
        <taxon>Piedraia</taxon>
    </lineage>
</organism>
<protein>
    <recommendedName>
        <fullName evidence="9">NUDE domain-containing protein</fullName>
    </recommendedName>
</protein>
<name>A0A6A7BW44_9PEZI</name>
<dbReference type="InterPro" id="IPR033494">
    <property type="entry name" value="NUDE"/>
</dbReference>
<dbReference type="InterPro" id="IPR006964">
    <property type="entry name" value="NUDE_dom"/>
</dbReference>
<comment type="subcellular location">
    <subcellularLocation>
        <location evidence="1">Cytoplasm</location>
        <location evidence="1">Cytoskeleton</location>
    </subcellularLocation>
</comment>
<evidence type="ECO:0000313" key="10">
    <source>
        <dbReference type="EMBL" id="KAF2858959.1"/>
    </source>
</evidence>
<accession>A0A6A7BW44</accession>
<dbReference type="GO" id="GO:0000776">
    <property type="term" value="C:kinetochore"/>
    <property type="evidence" value="ECO:0007669"/>
    <property type="project" value="TreeGrafter"/>
</dbReference>
<evidence type="ECO:0000259" key="9">
    <source>
        <dbReference type="Pfam" id="PF04880"/>
    </source>
</evidence>
<dbReference type="GO" id="GO:0007020">
    <property type="term" value="P:microtubule nucleation"/>
    <property type="evidence" value="ECO:0007669"/>
    <property type="project" value="TreeGrafter"/>
</dbReference>
<dbReference type="GO" id="GO:0000132">
    <property type="term" value="P:establishment of mitotic spindle orientation"/>
    <property type="evidence" value="ECO:0007669"/>
    <property type="project" value="TreeGrafter"/>
</dbReference>
<feature type="compositionally biased region" description="Low complexity" evidence="8">
    <location>
        <begin position="353"/>
        <end position="367"/>
    </location>
</feature>
<evidence type="ECO:0000256" key="3">
    <source>
        <dbReference type="ARBA" id="ARBA00022490"/>
    </source>
</evidence>
<dbReference type="Proteomes" id="UP000799421">
    <property type="component" value="Unassembled WGS sequence"/>
</dbReference>
<feature type="coiled-coil region" evidence="7">
    <location>
        <begin position="3"/>
        <end position="164"/>
    </location>
</feature>
<proteinExistence type="inferred from homology"/>
<dbReference type="Pfam" id="PF04880">
    <property type="entry name" value="NUDE_C"/>
    <property type="match status" value="1"/>
</dbReference>
<evidence type="ECO:0000256" key="6">
    <source>
        <dbReference type="ARBA" id="ARBA00023212"/>
    </source>
</evidence>
<feature type="region of interest" description="Disordered" evidence="8">
    <location>
        <begin position="318"/>
        <end position="367"/>
    </location>
</feature>
<evidence type="ECO:0000256" key="1">
    <source>
        <dbReference type="ARBA" id="ARBA00004245"/>
    </source>
</evidence>
<evidence type="ECO:0000256" key="2">
    <source>
        <dbReference type="ARBA" id="ARBA00007429"/>
    </source>
</evidence>
<keyword evidence="3" id="KW-0963">Cytoplasm</keyword>
<dbReference type="SUPFAM" id="SSF57997">
    <property type="entry name" value="Tropomyosin"/>
    <property type="match status" value="1"/>
</dbReference>
<dbReference type="EMBL" id="MU006000">
    <property type="protein sequence ID" value="KAF2858959.1"/>
    <property type="molecule type" value="Genomic_DNA"/>
</dbReference>
<feature type="domain" description="NUDE" evidence="9">
    <location>
        <begin position="115"/>
        <end position="243"/>
    </location>
</feature>
<dbReference type="PANTHER" id="PTHR10921:SF1">
    <property type="entry name" value="NUCLEAR DISTRIBUTION PROTEIN NUDE HOMOLOG"/>
    <property type="match status" value="1"/>
</dbReference>
<keyword evidence="4" id="KW-0493">Microtubule</keyword>
<dbReference type="Gene3D" id="6.10.250.1080">
    <property type="match status" value="1"/>
</dbReference>
<feature type="non-terminal residue" evidence="10">
    <location>
        <position position="367"/>
    </location>
</feature>
<dbReference type="GO" id="GO:0047496">
    <property type="term" value="P:vesicle transport along microtubule"/>
    <property type="evidence" value="ECO:0007669"/>
    <property type="project" value="TreeGrafter"/>
</dbReference>
<dbReference type="AlphaFoldDB" id="A0A6A7BW44"/>
<dbReference type="GO" id="GO:0005871">
    <property type="term" value="C:kinesin complex"/>
    <property type="evidence" value="ECO:0007669"/>
    <property type="project" value="TreeGrafter"/>
</dbReference>
<evidence type="ECO:0000313" key="11">
    <source>
        <dbReference type="Proteomes" id="UP000799421"/>
    </source>
</evidence>
<reference evidence="10" key="1">
    <citation type="journal article" date="2020" name="Stud. Mycol.">
        <title>101 Dothideomycetes genomes: a test case for predicting lifestyles and emergence of pathogens.</title>
        <authorList>
            <person name="Haridas S."/>
            <person name="Albert R."/>
            <person name="Binder M."/>
            <person name="Bloem J."/>
            <person name="Labutti K."/>
            <person name="Salamov A."/>
            <person name="Andreopoulos B."/>
            <person name="Baker S."/>
            <person name="Barry K."/>
            <person name="Bills G."/>
            <person name="Bluhm B."/>
            <person name="Cannon C."/>
            <person name="Castanera R."/>
            <person name="Culley D."/>
            <person name="Daum C."/>
            <person name="Ezra D."/>
            <person name="Gonzalez J."/>
            <person name="Henrissat B."/>
            <person name="Kuo A."/>
            <person name="Liang C."/>
            <person name="Lipzen A."/>
            <person name="Lutzoni F."/>
            <person name="Magnuson J."/>
            <person name="Mondo S."/>
            <person name="Nolan M."/>
            <person name="Ohm R."/>
            <person name="Pangilinan J."/>
            <person name="Park H.-J."/>
            <person name="Ramirez L."/>
            <person name="Alfaro M."/>
            <person name="Sun H."/>
            <person name="Tritt A."/>
            <person name="Yoshinaga Y."/>
            <person name="Zwiers L.-H."/>
            <person name="Turgeon B."/>
            <person name="Goodwin S."/>
            <person name="Spatafora J."/>
            <person name="Crous P."/>
            <person name="Grigoriev I."/>
        </authorList>
    </citation>
    <scope>NUCLEOTIDE SEQUENCE</scope>
    <source>
        <strain evidence="10">CBS 480.64</strain>
    </source>
</reference>
<evidence type="ECO:0000256" key="4">
    <source>
        <dbReference type="ARBA" id="ARBA00022701"/>
    </source>
</evidence>
<dbReference type="GO" id="GO:0051642">
    <property type="term" value="P:centrosome localization"/>
    <property type="evidence" value="ECO:0007669"/>
    <property type="project" value="TreeGrafter"/>
</dbReference>
<dbReference type="GO" id="GO:0005874">
    <property type="term" value="C:microtubule"/>
    <property type="evidence" value="ECO:0007669"/>
    <property type="project" value="UniProtKB-KW"/>
</dbReference>
<evidence type="ECO:0000256" key="8">
    <source>
        <dbReference type="SAM" id="MobiDB-lite"/>
    </source>
</evidence>